<sequence length="192" mass="21524">MGNCTSHGTGYSMRTAKLILLDGKLEEFSYPEKVSNLMKRNADCFICNAEEMEFDGLIRGVDSDEELQPGQLYFELPLDYLMKKRRFQAEDMASLAVKASVALSTRNEQQMMKYYGCYYRPKRVVQDPVLVYFHEENVKVKPTSPAAGNGQADYCDLRFIKGRIPASSAAGVGNSKVSKFTATLSVILEAEE</sequence>
<proteinExistence type="predicted"/>
<evidence type="ECO:0000313" key="1">
    <source>
        <dbReference type="EMBL" id="KAL3538930.1"/>
    </source>
</evidence>
<reference evidence="1 2" key="1">
    <citation type="submission" date="2024-11" db="EMBL/GenBank/DDBJ databases">
        <title>A near-complete genome assembly of Cinchona calisaya.</title>
        <authorList>
            <person name="Lian D.C."/>
            <person name="Zhao X.W."/>
            <person name="Wei L."/>
        </authorList>
    </citation>
    <scope>NUCLEOTIDE SEQUENCE [LARGE SCALE GENOMIC DNA]</scope>
    <source>
        <tissue evidence="1">Nenye</tissue>
    </source>
</reference>
<dbReference type="Proteomes" id="UP001630127">
    <property type="component" value="Unassembled WGS sequence"/>
</dbReference>
<dbReference type="EMBL" id="JBJUIK010000001">
    <property type="protein sequence ID" value="KAL3538930.1"/>
    <property type="molecule type" value="Genomic_DNA"/>
</dbReference>
<dbReference type="PANTHER" id="PTHR33052">
    <property type="entry name" value="DUF4228 DOMAIN PROTEIN-RELATED"/>
    <property type="match status" value="1"/>
</dbReference>
<evidence type="ECO:0000313" key="2">
    <source>
        <dbReference type="Proteomes" id="UP001630127"/>
    </source>
</evidence>
<gene>
    <name evidence="1" type="ORF">ACH5RR_002296</name>
</gene>
<dbReference type="InterPro" id="IPR025322">
    <property type="entry name" value="PADRE_dom"/>
</dbReference>
<accession>A0ABD3B5W2</accession>
<keyword evidence="2" id="KW-1185">Reference proteome</keyword>
<dbReference type="Pfam" id="PF14009">
    <property type="entry name" value="PADRE"/>
    <property type="match status" value="1"/>
</dbReference>
<dbReference type="AlphaFoldDB" id="A0ABD3B5W2"/>
<comment type="caution">
    <text evidence="1">The sequence shown here is derived from an EMBL/GenBank/DDBJ whole genome shotgun (WGS) entry which is preliminary data.</text>
</comment>
<protein>
    <submittedName>
        <fullName evidence="1">Uncharacterized protein</fullName>
    </submittedName>
</protein>
<organism evidence="1 2">
    <name type="scientific">Cinchona calisaya</name>
    <dbReference type="NCBI Taxonomy" id="153742"/>
    <lineage>
        <taxon>Eukaryota</taxon>
        <taxon>Viridiplantae</taxon>
        <taxon>Streptophyta</taxon>
        <taxon>Embryophyta</taxon>
        <taxon>Tracheophyta</taxon>
        <taxon>Spermatophyta</taxon>
        <taxon>Magnoliopsida</taxon>
        <taxon>eudicotyledons</taxon>
        <taxon>Gunneridae</taxon>
        <taxon>Pentapetalae</taxon>
        <taxon>asterids</taxon>
        <taxon>lamiids</taxon>
        <taxon>Gentianales</taxon>
        <taxon>Rubiaceae</taxon>
        <taxon>Cinchonoideae</taxon>
        <taxon>Cinchoneae</taxon>
        <taxon>Cinchona</taxon>
    </lineage>
</organism>
<name>A0ABD3B5W2_9GENT</name>